<accession>A0A2G8RTE0</accession>
<evidence type="ECO:0000313" key="4">
    <source>
        <dbReference type="Proteomes" id="UP000230002"/>
    </source>
</evidence>
<feature type="region of interest" description="Disordered" evidence="1">
    <location>
        <begin position="244"/>
        <end position="270"/>
    </location>
</feature>
<feature type="region of interest" description="Disordered" evidence="1">
    <location>
        <begin position="323"/>
        <end position="380"/>
    </location>
</feature>
<evidence type="ECO:0000259" key="2">
    <source>
        <dbReference type="Pfam" id="PF20231"/>
    </source>
</evidence>
<evidence type="ECO:0000256" key="1">
    <source>
        <dbReference type="SAM" id="MobiDB-lite"/>
    </source>
</evidence>
<dbReference type="EMBL" id="AYKW01000056">
    <property type="protein sequence ID" value="PIL24781.1"/>
    <property type="molecule type" value="Genomic_DNA"/>
</dbReference>
<feature type="compositionally biased region" description="Basic residues" evidence="1">
    <location>
        <begin position="52"/>
        <end position="63"/>
    </location>
</feature>
<dbReference type="AlphaFoldDB" id="A0A2G8RTE0"/>
<dbReference type="Pfam" id="PF20231">
    <property type="entry name" value="DUF6589"/>
    <property type="match status" value="1"/>
</dbReference>
<feature type="region of interest" description="Disordered" evidence="1">
    <location>
        <begin position="1072"/>
        <end position="1106"/>
    </location>
</feature>
<feature type="compositionally biased region" description="Basic and acidic residues" evidence="1">
    <location>
        <begin position="64"/>
        <end position="75"/>
    </location>
</feature>
<gene>
    <name evidence="3" type="ORF">GSI_12667</name>
</gene>
<feature type="compositionally biased region" description="Basic and acidic residues" evidence="1">
    <location>
        <begin position="260"/>
        <end position="270"/>
    </location>
</feature>
<feature type="compositionally biased region" description="Acidic residues" evidence="1">
    <location>
        <begin position="1090"/>
        <end position="1104"/>
    </location>
</feature>
<feature type="region of interest" description="Disordered" evidence="1">
    <location>
        <begin position="1013"/>
        <end position="1041"/>
    </location>
</feature>
<name>A0A2G8RTE0_9APHY</name>
<feature type="domain" description="DUF6589" evidence="2">
    <location>
        <begin position="513"/>
        <end position="949"/>
    </location>
</feature>
<dbReference type="STRING" id="1077348.A0A2G8RTE0"/>
<feature type="compositionally biased region" description="Low complexity" evidence="1">
    <location>
        <begin position="364"/>
        <end position="378"/>
    </location>
</feature>
<feature type="region of interest" description="Disordered" evidence="1">
    <location>
        <begin position="767"/>
        <end position="791"/>
    </location>
</feature>
<feature type="compositionally biased region" description="Acidic residues" evidence="1">
    <location>
        <begin position="347"/>
        <end position="360"/>
    </location>
</feature>
<sequence>MLGACSSDPGVILSSPITKRVKKIQRSRANDDADGEADDESPVETVLESRKAVSRRKAGRDRKRTMAERQAKRDAERVAAGQAAVAANEEMIARAVREVEDARVACFTAVLATLKAGNQTWGDFVEWISQPASQKAQERFDGLFKRRPQDPSASKGQTQVGRILDLWVTRNSNTGKADVHDWAMRYACRVVNREANSVSRKGVLLTRPEMVTGSYLHSFELSSIHERIRALCPSTTELLRQLTTTRRQRKQAESPPVTSQEKENVQKREEKKLTRIGSALTILLGERSQRNSLVKNVLGLYLYATGSQRQAITILSSFGISSSYPSIAGKGKKPKPEPRGWETSERDETEDSDNEDEDPDWTPSAAASTSGSSTDGDTVYTSEEEIVGEEASNKQGDQPPDAIEDTIEDDEVSALSASAGPQEAPNVVVAILARGVGLLRRLSESCRASTRTCAQCNICGHVYDNINMVFKVAEQILGRKDSQENGTCATVFPLHDAKPESLQTSDLLSSIDKAPPLSVSDICHSKDEAALFHQSLEHALLLTIVNACDVFARFRPQLDTSLPATDDKMPLRRTEVHPLPAMNIDESSTTGNSEVMDAIFKELGYPVGTAKFSGITHLTFGDQLSISRLRTLIANRAGHEMLSDSYANIVFGPGFFHHQMAVVHGIIETHWGDPSAGFHNPACLSFFNTVLDRKPIVLSSLPPYRVCRDLIFTSLSAAALHCLRLTTGCDTLEDYAVGLTFDKLKMDVSEVFKKYIDPAAVQSLRRARDDEIDRRTREANPAGTQPTDPPFDPLAVPLNVGDMVFENVSLFLRDALILREFTDAIKGGYSGRIIRTLKILALMYRGSGRTKYAHELLHLVHNLTHVWPQGLRQVMINNWLVNPTGKPDAWVPVDLLQEHMNFWTKVIYKANGSNASWEWLQMVSPCIDVLRKLALQMNATLGARLGTKHKSPTLDKDLIALQNSLQEHNVFQLEPGRVLRDMKTPVVPNVVTLGLNQLHGPLQDYNRTFAQLQQRRREDPLTDETSPPSSPEVASLVTDASSEEQVIPMLDSFNAEAASMVVTGFGAGAMSIQEGSMGHPSTGLAQGTHEEEEEEAEEEEDDDDVYWRAVDEDYNPNWVFAEEEEPSLDLGDYF</sequence>
<comment type="caution">
    <text evidence="3">The sequence shown here is derived from an EMBL/GenBank/DDBJ whole genome shotgun (WGS) entry which is preliminary data.</text>
</comment>
<feature type="compositionally biased region" description="Basic and acidic residues" evidence="1">
    <location>
        <begin position="767"/>
        <end position="778"/>
    </location>
</feature>
<proteinExistence type="predicted"/>
<feature type="compositionally biased region" description="Acidic residues" evidence="1">
    <location>
        <begin position="32"/>
        <end position="42"/>
    </location>
</feature>
<evidence type="ECO:0000313" key="3">
    <source>
        <dbReference type="EMBL" id="PIL24781.1"/>
    </source>
</evidence>
<protein>
    <recommendedName>
        <fullName evidence="2">DUF6589 domain-containing protein</fullName>
    </recommendedName>
</protein>
<feature type="region of interest" description="Disordered" evidence="1">
    <location>
        <begin position="23"/>
        <end position="75"/>
    </location>
</feature>
<keyword evidence="4" id="KW-1185">Reference proteome</keyword>
<dbReference type="InterPro" id="IPR046496">
    <property type="entry name" value="DUF6589"/>
</dbReference>
<dbReference type="Proteomes" id="UP000230002">
    <property type="component" value="Unassembled WGS sequence"/>
</dbReference>
<feature type="compositionally biased region" description="Basic and acidic residues" evidence="1">
    <location>
        <begin position="334"/>
        <end position="346"/>
    </location>
</feature>
<reference evidence="3 4" key="1">
    <citation type="journal article" date="2015" name="Sci. Rep.">
        <title>Chromosome-level genome map provides insights into diverse defense mechanisms in the medicinal fungus Ganoderma sinense.</title>
        <authorList>
            <person name="Zhu Y."/>
            <person name="Xu J."/>
            <person name="Sun C."/>
            <person name="Zhou S."/>
            <person name="Xu H."/>
            <person name="Nelson D.R."/>
            <person name="Qian J."/>
            <person name="Song J."/>
            <person name="Luo H."/>
            <person name="Xiang L."/>
            <person name="Li Y."/>
            <person name="Xu Z."/>
            <person name="Ji A."/>
            <person name="Wang L."/>
            <person name="Lu S."/>
            <person name="Hayward A."/>
            <person name="Sun W."/>
            <person name="Li X."/>
            <person name="Schwartz D.C."/>
            <person name="Wang Y."/>
            <person name="Chen S."/>
        </authorList>
    </citation>
    <scope>NUCLEOTIDE SEQUENCE [LARGE SCALE GENOMIC DNA]</scope>
    <source>
        <strain evidence="3 4">ZZ0214-1</strain>
    </source>
</reference>
<dbReference type="OrthoDB" id="2803256at2759"/>
<organism evidence="3 4">
    <name type="scientific">Ganoderma sinense ZZ0214-1</name>
    <dbReference type="NCBI Taxonomy" id="1077348"/>
    <lineage>
        <taxon>Eukaryota</taxon>
        <taxon>Fungi</taxon>
        <taxon>Dikarya</taxon>
        <taxon>Basidiomycota</taxon>
        <taxon>Agaricomycotina</taxon>
        <taxon>Agaricomycetes</taxon>
        <taxon>Polyporales</taxon>
        <taxon>Polyporaceae</taxon>
        <taxon>Ganoderma</taxon>
    </lineage>
</organism>